<evidence type="ECO:0000256" key="6">
    <source>
        <dbReference type="ARBA" id="ARBA00023136"/>
    </source>
</evidence>
<feature type="region of interest" description="Disordered" evidence="7">
    <location>
        <begin position="1"/>
        <end position="39"/>
    </location>
</feature>
<dbReference type="InterPro" id="IPR011701">
    <property type="entry name" value="MFS"/>
</dbReference>
<keyword evidence="3" id="KW-1003">Cell membrane</keyword>
<feature type="transmembrane region" description="Helical" evidence="8">
    <location>
        <begin position="322"/>
        <end position="342"/>
    </location>
</feature>
<dbReference type="PANTHER" id="PTHR23517:SF13">
    <property type="entry name" value="MAJOR FACILITATOR SUPERFAMILY MFS_1"/>
    <property type="match status" value="1"/>
</dbReference>
<dbReference type="InterPro" id="IPR050171">
    <property type="entry name" value="MFS_Transporters"/>
</dbReference>
<dbReference type="Pfam" id="PF07690">
    <property type="entry name" value="MFS_1"/>
    <property type="match status" value="1"/>
</dbReference>
<feature type="transmembrane region" description="Helical" evidence="8">
    <location>
        <begin position="181"/>
        <end position="203"/>
    </location>
</feature>
<dbReference type="SUPFAM" id="SSF103473">
    <property type="entry name" value="MFS general substrate transporter"/>
    <property type="match status" value="1"/>
</dbReference>
<keyword evidence="5 8" id="KW-1133">Transmembrane helix</keyword>
<evidence type="ECO:0000256" key="1">
    <source>
        <dbReference type="ARBA" id="ARBA00004651"/>
    </source>
</evidence>
<dbReference type="AlphaFoldDB" id="A0A100WK24"/>
<feature type="transmembrane region" description="Helical" evidence="8">
    <location>
        <begin position="289"/>
        <end position="310"/>
    </location>
</feature>
<keyword evidence="11" id="KW-1185">Reference proteome</keyword>
<feature type="transmembrane region" description="Helical" evidence="8">
    <location>
        <begin position="209"/>
        <end position="228"/>
    </location>
</feature>
<feature type="transmembrane region" description="Helical" evidence="8">
    <location>
        <begin position="255"/>
        <end position="277"/>
    </location>
</feature>
<evidence type="ECO:0000256" key="4">
    <source>
        <dbReference type="ARBA" id="ARBA00022692"/>
    </source>
</evidence>
<comment type="caution">
    <text evidence="10">The sequence shown here is derived from an EMBL/GenBank/DDBJ whole genome shotgun (WGS) entry which is preliminary data.</text>
</comment>
<feature type="transmembrane region" description="Helical" evidence="8">
    <location>
        <begin position="348"/>
        <end position="369"/>
    </location>
</feature>
<evidence type="ECO:0000256" key="3">
    <source>
        <dbReference type="ARBA" id="ARBA00022475"/>
    </source>
</evidence>
<evidence type="ECO:0000313" key="10">
    <source>
        <dbReference type="EMBL" id="GAS99681.1"/>
    </source>
</evidence>
<dbReference type="InterPro" id="IPR020846">
    <property type="entry name" value="MFS_dom"/>
</dbReference>
<feature type="transmembrane region" description="Helical" evidence="8">
    <location>
        <begin position="46"/>
        <end position="71"/>
    </location>
</feature>
<dbReference type="Proteomes" id="UP000069443">
    <property type="component" value="Unassembled WGS sequence"/>
</dbReference>
<dbReference type="STRING" id="228230.RMCC_6646"/>
<evidence type="ECO:0000256" key="7">
    <source>
        <dbReference type="SAM" id="MobiDB-lite"/>
    </source>
</evidence>
<feature type="transmembrane region" description="Helical" evidence="8">
    <location>
        <begin position="410"/>
        <end position="432"/>
    </location>
</feature>
<feature type="transmembrane region" description="Helical" evidence="8">
    <location>
        <begin position="381"/>
        <end position="404"/>
    </location>
</feature>
<dbReference type="PANTHER" id="PTHR23517">
    <property type="entry name" value="RESISTANCE PROTEIN MDTM, PUTATIVE-RELATED-RELATED"/>
    <property type="match status" value="1"/>
</dbReference>
<evidence type="ECO:0000256" key="5">
    <source>
        <dbReference type="ARBA" id="ARBA00022989"/>
    </source>
</evidence>
<organism evidence="10 11">
    <name type="scientific">Mycolicibacterium canariasense</name>
    <name type="common">Mycobacterium canariasense</name>
    <dbReference type="NCBI Taxonomy" id="228230"/>
    <lineage>
        <taxon>Bacteria</taxon>
        <taxon>Bacillati</taxon>
        <taxon>Actinomycetota</taxon>
        <taxon>Actinomycetes</taxon>
        <taxon>Mycobacteriales</taxon>
        <taxon>Mycobacteriaceae</taxon>
        <taxon>Mycolicibacterium</taxon>
    </lineage>
</organism>
<proteinExistence type="predicted"/>
<feature type="transmembrane region" description="Helical" evidence="8">
    <location>
        <begin position="142"/>
        <end position="160"/>
    </location>
</feature>
<evidence type="ECO:0000256" key="2">
    <source>
        <dbReference type="ARBA" id="ARBA00022448"/>
    </source>
</evidence>
<keyword evidence="2" id="KW-0813">Transport</keyword>
<accession>A0A100WK24</accession>
<keyword evidence="4 8" id="KW-0812">Transmembrane</keyword>
<name>A0A100WK24_MYCCR</name>
<keyword evidence="6 8" id="KW-0472">Membrane</keyword>
<feature type="transmembrane region" description="Helical" evidence="8">
    <location>
        <begin position="83"/>
        <end position="102"/>
    </location>
</feature>
<feature type="compositionally biased region" description="Basic and acidic residues" evidence="7">
    <location>
        <begin position="9"/>
        <end position="39"/>
    </location>
</feature>
<dbReference type="PROSITE" id="PS50850">
    <property type="entry name" value="MFS"/>
    <property type="match status" value="1"/>
</dbReference>
<dbReference type="GO" id="GO:0005886">
    <property type="term" value="C:plasma membrane"/>
    <property type="evidence" value="ECO:0007669"/>
    <property type="project" value="UniProtKB-SubCell"/>
</dbReference>
<evidence type="ECO:0000313" key="11">
    <source>
        <dbReference type="Proteomes" id="UP000069443"/>
    </source>
</evidence>
<dbReference type="EMBL" id="BCSY01000137">
    <property type="protein sequence ID" value="GAS99681.1"/>
    <property type="molecule type" value="Genomic_DNA"/>
</dbReference>
<feature type="domain" description="Major facilitator superfamily (MFS) profile" evidence="9">
    <location>
        <begin position="45"/>
        <end position="433"/>
    </location>
</feature>
<reference evidence="11" key="1">
    <citation type="journal article" date="2016" name="Genome Announc.">
        <title>Draft Genome Sequences of Five Rapidly Growing Mycobacterium Species, M. thermoresistibile, M. fortuitum subsp. acetamidolyticum, M. canariasense, M. brisbanense, and M. novocastrense.</title>
        <authorList>
            <person name="Katahira K."/>
            <person name="Ogura Y."/>
            <person name="Gotoh Y."/>
            <person name="Hayashi T."/>
        </authorList>
    </citation>
    <scope>NUCLEOTIDE SEQUENCE [LARGE SCALE GENOMIC DNA]</scope>
    <source>
        <strain evidence="11">JCM15298</strain>
    </source>
</reference>
<evidence type="ECO:0000256" key="8">
    <source>
        <dbReference type="SAM" id="Phobius"/>
    </source>
</evidence>
<feature type="transmembrane region" description="Helical" evidence="8">
    <location>
        <begin position="114"/>
        <end position="136"/>
    </location>
</feature>
<dbReference type="InterPro" id="IPR036259">
    <property type="entry name" value="MFS_trans_sf"/>
</dbReference>
<gene>
    <name evidence="10" type="ORF">RMCC_6646</name>
</gene>
<dbReference type="GO" id="GO:0022857">
    <property type="term" value="F:transmembrane transporter activity"/>
    <property type="evidence" value="ECO:0007669"/>
    <property type="project" value="InterPro"/>
</dbReference>
<protein>
    <submittedName>
        <fullName evidence="10">Major facilitator superfamily MFS_1</fullName>
    </submittedName>
</protein>
<comment type="subcellular location">
    <subcellularLocation>
        <location evidence="1">Cell membrane</location>
        <topology evidence="1">Multi-pass membrane protein</topology>
    </subcellularLocation>
</comment>
<dbReference type="Gene3D" id="1.20.1250.20">
    <property type="entry name" value="MFS general substrate transporter like domains"/>
    <property type="match status" value="1"/>
</dbReference>
<reference evidence="11" key="2">
    <citation type="submission" date="2016-02" db="EMBL/GenBank/DDBJ databases">
        <title>Draft genome sequence of five rapidly growing Mycobacterium species.</title>
        <authorList>
            <person name="Katahira K."/>
            <person name="Gotou Y."/>
            <person name="Iida K."/>
            <person name="Ogura Y."/>
            <person name="Hayashi T."/>
        </authorList>
    </citation>
    <scope>NUCLEOTIDE SEQUENCE [LARGE SCALE GENOMIC DNA]</scope>
    <source>
        <strain evidence="11">JCM15298</strain>
    </source>
</reference>
<evidence type="ECO:0000259" key="9">
    <source>
        <dbReference type="PROSITE" id="PS50850"/>
    </source>
</evidence>
<sequence length="442" mass="45895">MSIAPPRRSGADIKPPRRSGADIKPPRRSGADIKPRRRSGADIKPWRAVALAVFCIGWGGNQFTPLLIAYAQRSGYTRVDVDILLGAYVLGLVPGLLIASALSDRHGRRPVMVAGLVSSALGSVILAVGDYAGFAALFGGRLLSGLAVGIAMAVGSAWITELSRPPYDSASAGTGARRASIWLSLGLGIGPLCAGVLTAFAPLPLVLTYIAQALLCVGGLVVVIRCAVETRHEPSGAGASLASRLRVPAAAHRRFLRVVVPMAPWIFGSAAIAYAIVPALVSERLGQWALLYTSGLTTLTLVCGVLVQPIARRLDDRSSARAVVVSMVLMAAGVFAAVATAITRSPIIALVVAMLLGSAYGIAIVSGLLEIQRIAEPDELAGISGVYYSLAYVGFLLPAALAMLAHFFSYPVMLTAVGILAATCTLACASGWSKHLDPVTAR</sequence>